<dbReference type="InterPro" id="IPR011044">
    <property type="entry name" value="Quino_amine_DH_bsu"/>
</dbReference>
<dbReference type="Proteomes" id="UP000507470">
    <property type="component" value="Unassembled WGS sequence"/>
</dbReference>
<feature type="coiled-coil region" evidence="1">
    <location>
        <begin position="62"/>
        <end position="114"/>
    </location>
</feature>
<name>A0A6J8CK70_MYTCO</name>
<accession>A0A6J8CK70</accession>
<dbReference type="AlphaFoldDB" id="A0A6J8CK70"/>
<dbReference type="OrthoDB" id="6107737at2759"/>
<protein>
    <recommendedName>
        <fullName evidence="4">B box-type domain-containing protein</fullName>
    </recommendedName>
</protein>
<evidence type="ECO:0000256" key="1">
    <source>
        <dbReference type="SAM" id="Coils"/>
    </source>
</evidence>
<gene>
    <name evidence="2" type="ORF">MCOR_30151</name>
</gene>
<dbReference type="SUPFAM" id="SSF50969">
    <property type="entry name" value="YVTN repeat-like/Quinoprotein amine dehydrogenase"/>
    <property type="match status" value="1"/>
</dbReference>
<organism evidence="2 3">
    <name type="scientific">Mytilus coruscus</name>
    <name type="common">Sea mussel</name>
    <dbReference type="NCBI Taxonomy" id="42192"/>
    <lineage>
        <taxon>Eukaryota</taxon>
        <taxon>Metazoa</taxon>
        <taxon>Spiralia</taxon>
        <taxon>Lophotrochozoa</taxon>
        <taxon>Mollusca</taxon>
        <taxon>Bivalvia</taxon>
        <taxon>Autobranchia</taxon>
        <taxon>Pteriomorphia</taxon>
        <taxon>Mytilida</taxon>
        <taxon>Mytiloidea</taxon>
        <taxon>Mytilidae</taxon>
        <taxon>Mytilinae</taxon>
        <taxon>Mytilus</taxon>
    </lineage>
</organism>
<dbReference type="EMBL" id="CACVKT020005516">
    <property type="protein sequence ID" value="CAC5395482.1"/>
    <property type="molecule type" value="Genomic_DNA"/>
</dbReference>
<evidence type="ECO:0008006" key="4">
    <source>
        <dbReference type="Google" id="ProtNLM"/>
    </source>
</evidence>
<keyword evidence="1" id="KW-0175">Coiled coil</keyword>
<evidence type="ECO:0000313" key="2">
    <source>
        <dbReference type="EMBL" id="CAC5395482.1"/>
    </source>
</evidence>
<proteinExistence type="predicted"/>
<evidence type="ECO:0000313" key="3">
    <source>
        <dbReference type="Proteomes" id="UP000507470"/>
    </source>
</evidence>
<reference evidence="2 3" key="1">
    <citation type="submission" date="2020-06" db="EMBL/GenBank/DDBJ databases">
        <authorList>
            <person name="Li R."/>
            <person name="Bekaert M."/>
        </authorList>
    </citation>
    <scope>NUCLEOTIDE SEQUENCE [LARGE SCALE GENOMIC DNA]</scope>
    <source>
        <strain evidence="3">wild</strain>
    </source>
</reference>
<keyword evidence="3" id="KW-1185">Reference proteome</keyword>
<sequence>MASNSYCESCSEEGKPIAAIRFCSDCEERLCKEKNRNDNINESEKLESAVYEEVKNWKNHIIKQINTVVEKLEIDLSNCKKKNLDQVRKDNAKISELYDSVKEKEQELKFLKEHGSNNQLYLKLRKQRKGIKDVVKRVSEMTMSYKRTLLKFEKKAEIDLNSMGSIFEVKEACDIQYKPVKLQQAQVQLVRVESLLTLKKVKTNQLNLSDRLCLSDIAVTADNTLCLCNYDYGVCEIYVYRTYLDDLTYSSTLHLPSEPYGISILTGTDKAVVTLPHKSYVQFINTEHLKLDKTIRVGEGWYGITTTGDYIVVSNTKEIRILKKMGEILGTLQ</sequence>